<evidence type="ECO:0000256" key="3">
    <source>
        <dbReference type="ARBA" id="ARBA00022801"/>
    </source>
</evidence>
<dbReference type="GO" id="GO:0005829">
    <property type="term" value="C:cytosol"/>
    <property type="evidence" value="ECO:0007669"/>
    <property type="project" value="TreeGrafter"/>
</dbReference>
<dbReference type="GO" id="GO:0008270">
    <property type="term" value="F:zinc ion binding"/>
    <property type="evidence" value="ECO:0007669"/>
    <property type="project" value="TreeGrafter"/>
</dbReference>
<evidence type="ECO:0000259" key="6">
    <source>
        <dbReference type="Pfam" id="PF01979"/>
    </source>
</evidence>
<dbReference type="InterPro" id="IPR011059">
    <property type="entry name" value="Metal-dep_hydrolase_composite"/>
</dbReference>
<organism evidence="7 8">
    <name type="scientific">Aphanomyces astaci</name>
    <name type="common">Crayfish plague agent</name>
    <dbReference type="NCBI Taxonomy" id="112090"/>
    <lineage>
        <taxon>Eukaryota</taxon>
        <taxon>Sar</taxon>
        <taxon>Stramenopiles</taxon>
        <taxon>Oomycota</taxon>
        <taxon>Saprolegniomycetes</taxon>
        <taxon>Saprolegniales</taxon>
        <taxon>Verrucalvaceae</taxon>
        <taxon>Aphanomyces</taxon>
    </lineage>
</organism>
<dbReference type="GO" id="GO:0008892">
    <property type="term" value="F:guanine deaminase activity"/>
    <property type="evidence" value="ECO:0007669"/>
    <property type="project" value="TreeGrafter"/>
</dbReference>
<keyword evidence="3" id="KW-0378">Hydrolase</keyword>
<dbReference type="AlphaFoldDB" id="A0A418CJD7"/>
<dbReference type="Gene3D" id="3.20.20.140">
    <property type="entry name" value="Metal-dependent hydrolases"/>
    <property type="match status" value="1"/>
</dbReference>
<dbReference type="EMBL" id="QUTF01026952">
    <property type="protein sequence ID" value="RHY81053.1"/>
    <property type="molecule type" value="Genomic_DNA"/>
</dbReference>
<keyword evidence="2" id="KW-0479">Metal-binding</keyword>
<dbReference type="VEuPathDB" id="FungiDB:H257_11566"/>
<proteinExistence type="predicted"/>
<dbReference type="InterPro" id="IPR032466">
    <property type="entry name" value="Metal_Hydrolase"/>
</dbReference>
<dbReference type="InterPro" id="IPR051607">
    <property type="entry name" value="Metallo-dep_hydrolases"/>
</dbReference>
<keyword evidence="4" id="KW-0862">Zinc</keyword>
<comment type="caution">
    <text evidence="7">The sequence shown here is derived from an EMBL/GenBank/DDBJ whole genome shotgun (WGS) entry which is preliminary data.</text>
</comment>
<dbReference type="InterPro" id="IPR006680">
    <property type="entry name" value="Amidohydro-rel"/>
</dbReference>
<dbReference type="Gene3D" id="2.30.40.10">
    <property type="entry name" value="Urease, subunit C, domain 1"/>
    <property type="match status" value="1"/>
</dbReference>
<feature type="compositionally biased region" description="Basic and acidic residues" evidence="5">
    <location>
        <begin position="505"/>
        <end position="521"/>
    </location>
</feature>
<protein>
    <recommendedName>
        <fullName evidence="6">Amidohydrolase-related domain-containing protein</fullName>
    </recommendedName>
</protein>
<evidence type="ECO:0000256" key="2">
    <source>
        <dbReference type="ARBA" id="ARBA00022723"/>
    </source>
</evidence>
<feature type="region of interest" description="Disordered" evidence="5">
    <location>
        <begin position="499"/>
        <end position="521"/>
    </location>
</feature>
<comment type="cofactor">
    <cofactor evidence="1">
        <name>Zn(2+)</name>
        <dbReference type="ChEBI" id="CHEBI:29105"/>
    </cofactor>
</comment>
<gene>
    <name evidence="7" type="ORF">DYB26_002817</name>
</gene>
<sequence>MPITAYKGVVVHSLALGQLEMLNPGLIGVNEKGTIKYVVDLATHSLDSVAFDNVRPRIYCRLVDYNDKLLIPGFIDGHAHAPQYSFLGVGMHLPLLDWLNTYTFPHEAKFADPAYVTIACRTRLCYVHVGLMRGCRYARSMYTKAVTRHVLNGTTTCSYFATIHLEACKVLADIVHDIGQRGYLGKVNMDRNATPELTESTHGSLADTTSFIEYIATKHNSLLTPVITPRFVPRSIVHHPDSDVHVSCSTSSALMTGLAALSNTHTLPIQSHLSENAKEIEWVQALHPDCSSYAEVYDRHGLLNDRTYMAHCIWCTRDERSLMKHRGTSMIHCKPNTNLVLSSPNSNFSLSSGVLNVRQLLNEGVKVGLGTDVSAGYSTSMLDAIRHAVIASKVTALTSPTHQPLTYAEAFHLATVGSAACLGLHDVVGNFVPGKELDMLVVDLGSINSAVDTHDHDDCSSRFQKFLFLGDDRNIVHVYVRGRRLVHLARTIEQVNKQHRIAQQGDRRTRNQREDVSGRRLTDEEKAMAAHHTFVRQLVDGSMRIPVRNPRRGDYDIMQVSIDAHLTLLTWSPLLSSPDARQASSAQTLELEDVVSIVPWTHKMPTKKPSAAELEMASKGGCWYFGVCVAYTKQQRTQQLMLLCHNAAEQEQLVLSFRTLIRNAKQRRSSLQLADAARLTPGMTASHMTPTQPAMPSQHIPLLVRR</sequence>
<dbReference type="SUPFAM" id="SSF51338">
    <property type="entry name" value="Composite domain of metallo-dependent hydrolases"/>
    <property type="match status" value="1"/>
</dbReference>
<evidence type="ECO:0000256" key="1">
    <source>
        <dbReference type="ARBA" id="ARBA00001947"/>
    </source>
</evidence>
<accession>A0A418CJD7</accession>
<dbReference type="UniPathway" id="UPA00603">
    <property type="reaction ID" value="UER00660"/>
</dbReference>
<evidence type="ECO:0000256" key="4">
    <source>
        <dbReference type="ARBA" id="ARBA00022833"/>
    </source>
</evidence>
<feature type="region of interest" description="Disordered" evidence="5">
    <location>
        <begin position="683"/>
        <end position="706"/>
    </location>
</feature>
<dbReference type="Pfam" id="PF01979">
    <property type="entry name" value="Amidohydro_1"/>
    <property type="match status" value="1"/>
</dbReference>
<dbReference type="GO" id="GO:0006147">
    <property type="term" value="P:guanine catabolic process"/>
    <property type="evidence" value="ECO:0007669"/>
    <property type="project" value="UniProtKB-UniPathway"/>
</dbReference>
<dbReference type="Proteomes" id="UP000286510">
    <property type="component" value="Unassembled WGS sequence"/>
</dbReference>
<feature type="domain" description="Amidohydrolase-related" evidence="6">
    <location>
        <begin position="70"/>
        <end position="484"/>
    </location>
</feature>
<dbReference type="PANTHER" id="PTHR11271:SF6">
    <property type="entry name" value="GUANINE DEAMINASE"/>
    <property type="match status" value="1"/>
</dbReference>
<name>A0A418CJD7_APHAT</name>
<dbReference type="SUPFAM" id="SSF51556">
    <property type="entry name" value="Metallo-dependent hydrolases"/>
    <property type="match status" value="1"/>
</dbReference>
<dbReference type="PANTHER" id="PTHR11271">
    <property type="entry name" value="GUANINE DEAMINASE"/>
    <property type="match status" value="1"/>
</dbReference>
<evidence type="ECO:0000313" key="7">
    <source>
        <dbReference type="EMBL" id="RHY81053.1"/>
    </source>
</evidence>
<reference evidence="7 8" key="1">
    <citation type="submission" date="2018-08" db="EMBL/GenBank/DDBJ databases">
        <title>Aphanomyces genome sequencing and annotation.</title>
        <authorList>
            <person name="Minardi D."/>
            <person name="Oidtmann B."/>
            <person name="Van Der Giezen M."/>
            <person name="Studholme D.J."/>
        </authorList>
    </citation>
    <scope>NUCLEOTIDE SEQUENCE [LARGE SCALE GENOMIC DNA]</scope>
    <source>
        <strain evidence="7 8">FDL457</strain>
    </source>
</reference>
<evidence type="ECO:0000313" key="8">
    <source>
        <dbReference type="Proteomes" id="UP000286510"/>
    </source>
</evidence>
<dbReference type="VEuPathDB" id="FungiDB:H257_11564"/>
<feature type="compositionally biased region" description="Polar residues" evidence="5">
    <location>
        <begin position="686"/>
        <end position="695"/>
    </location>
</feature>
<evidence type="ECO:0000256" key="5">
    <source>
        <dbReference type="SAM" id="MobiDB-lite"/>
    </source>
</evidence>